<gene>
    <name evidence="2" type="ORF">D1Y85_04880</name>
</gene>
<feature type="domain" description="Glycosyltransferase 2-like" evidence="1">
    <location>
        <begin position="4"/>
        <end position="157"/>
    </location>
</feature>
<dbReference type="InterPro" id="IPR050834">
    <property type="entry name" value="Glycosyltransf_2"/>
</dbReference>
<protein>
    <submittedName>
        <fullName evidence="2">Glycosyltransferase</fullName>
    </submittedName>
</protein>
<dbReference type="InterPro" id="IPR029044">
    <property type="entry name" value="Nucleotide-diphossugar_trans"/>
</dbReference>
<keyword evidence="3" id="KW-1185">Reference proteome</keyword>
<dbReference type="GO" id="GO:0016740">
    <property type="term" value="F:transferase activity"/>
    <property type="evidence" value="ECO:0007669"/>
    <property type="project" value="UniProtKB-KW"/>
</dbReference>
<proteinExistence type="predicted"/>
<dbReference type="OrthoDB" id="8564828at2"/>
<name>A0A3N6Q785_9BURK</name>
<dbReference type="InterPro" id="IPR001173">
    <property type="entry name" value="Glyco_trans_2-like"/>
</dbReference>
<reference evidence="2 3" key="1">
    <citation type="submission" date="2018-11" db="EMBL/GenBank/DDBJ databases">
        <title>Paraburkholderia sp. DHOA04, isolated from soil.</title>
        <authorList>
            <person name="Gao Z.-H."/>
            <person name="Qiu L.-H."/>
            <person name="Fu J.-C."/>
        </authorList>
    </citation>
    <scope>NUCLEOTIDE SEQUENCE [LARGE SCALE GENOMIC DNA]</scope>
    <source>
        <strain evidence="2 3">DHOA04</strain>
    </source>
</reference>
<dbReference type="Pfam" id="PF00535">
    <property type="entry name" value="Glycos_transf_2"/>
    <property type="match status" value="1"/>
</dbReference>
<evidence type="ECO:0000313" key="2">
    <source>
        <dbReference type="EMBL" id="RQH08356.1"/>
    </source>
</evidence>
<keyword evidence="2" id="KW-0808">Transferase</keyword>
<dbReference type="PANTHER" id="PTHR43685">
    <property type="entry name" value="GLYCOSYLTRANSFERASE"/>
    <property type="match status" value="1"/>
</dbReference>
<dbReference type="EMBL" id="RQIS01000003">
    <property type="protein sequence ID" value="RQH08356.1"/>
    <property type="molecule type" value="Genomic_DNA"/>
</dbReference>
<comment type="caution">
    <text evidence="2">The sequence shown here is derived from an EMBL/GenBank/DDBJ whole genome shotgun (WGS) entry which is preliminary data.</text>
</comment>
<organism evidence="2 3">
    <name type="scientific">Paraburkholderia dinghuensis</name>
    <dbReference type="NCBI Taxonomy" id="2305225"/>
    <lineage>
        <taxon>Bacteria</taxon>
        <taxon>Pseudomonadati</taxon>
        <taxon>Pseudomonadota</taxon>
        <taxon>Betaproteobacteria</taxon>
        <taxon>Burkholderiales</taxon>
        <taxon>Burkholderiaceae</taxon>
        <taxon>Paraburkholderia</taxon>
    </lineage>
</organism>
<dbReference type="CDD" id="cd06433">
    <property type="entry name" value="GT_2_WfgS_like"/>
    <property type="match status" value="1"/>
</dbReference>
<dbReference type="SUPFAM" id="SSF53448">
    <property type="entry name" value="Nucleotide-diphospho-sugar transferases"/>
    <property type="match status" value="1"/>
</dbReference>
<sequence length="284" mass="32727">MKVSIVTPSYNQGQFIERTLQSVASQGGAEIEHVVFDGGSSDNTVAVLEHFTPEVRWVSKKDNGQTDAVNQGIRATNGEIIGWLNSDDIYYPGAIARVVAFFEQNPEVDVVYGLADHIDLDDRPFEEYPTEPWNFERLKQTCFICQPALFFRRRVIDQHGLLDEALHYCMDYAYWLRLGKAGVRFALLPEKLAGSRLYADNKTLGSRVKVHAEINDMFKQLFGKVPDRWLFNYAHVVVEQRYSKERNKKSFILRLGVNSISAALKWNRRISQEMAKSIYRWILR</sequence>
<dbReference type="RefSeq" id="WP_124149922.1">
    <property type="nucleotide sequence ID" value="NZ_RQIS01000003.1"/>
</dbReference>
<dbReference type="AlphaFoldDB" id="A0A3N6Q785"/>
<dbReference type="Proteomes" id="UP000272778">
    <property type="component" value="Unassembled WGS sequence"/>
</dbReference>
<evidence type="ECO:0000313" key="3">
    <source>
        <dbReference type="Proteomes" id="UP000272778"/>
    </source>
</evidence>
<evidence type="ECO:0000259" key="1">
    <source>
        <dbReference type="Pfam" id="PF00535"/>
    </source>
</evidence>
<accession>A0A3N6Q785</accession>
<dbReference type="PANTHER" id="PTHR43685:SF2">
    <property type="entry name" value="GLYCOSYLTRANSFERASE 2-LIKE DOMAIN-CONTAINING PROTEIN"/>
    <property type="match status" value="1"/>
</dbReference>
<dbReference type="Gene3D" id="3.90.550.10">
    <property type="entry name" value="Spore Coat Polysaccharide Biosynthesis Protein SpsA, Chain A"/>
    <property type="match status" value="1"/>
</dbReference>